<keyword evidence="1" id="KW-0175">Coiled coil</keyword>
<dbReference type="GO" id="GO:0060271">
    <property type="term" value="P:cilium assembly"/>
    <property type="evidence" value="ECO:0007669"/>
    <property type="project" value="TreeGrafter"/>
</dbReference>
<dbReference type="GO" id="GO:0036064">
    <property type="term" value="C:ciliary basal body"/>
    <property type="evidence" value="ECO:0007669"/>
    <property type="project" value="TreeGrafter"/>
</dbReference>
<dbReference type="PANTHER" id="PTHR21223:SF2">
    <property type="entry name" value="CBY1-INTERACTING BAR DOMAIN-CONTAINING PROTEIN HOMOLOG"/>
    <property type="match status" value="1"/>
</dbReference>
<name>A0AAD9J4Q5_9ANNE</name>
<feature type="region of interest" description="Disordered" evidence="2">
    <location>
        <begin position="316"/>
        <end position="417"/>
    </location>
</feature>
<feature type="compositionally biased region" description="Polar residues" evidence="2">
    <location>
        <begin position="336"/>
        <end position="356"/>
    </location>
</feature>
<feature type="compositionally biased region" description="Polar residues" evidence="2">
    <location>
        <begin position="1"/>
        <end position="21"/>
    </location>
</feature>
<organism evidence="3 4">
    <name type="scientific">Paralvinella palmiformis</name>
    <dbReference type="NCBI Taxonomy" id="53620"/>
    <lineage>
        <taxon>Eukaryota</taxon>
        <taxon>Metazoa</taxon>
        <taxon>Spiralia</taxon>
        <taxon>Lophotrochozoa</taxon>
        <taxon>Annelida</taxon>
        <taxon>Polychaeta</taxon>
        <taxon>Sedentaria</taxon>
        <taxon>Canalipalpata</taxon>
        <taxon>Terebellida</taxon>
        <taxon>Terebelliformia</taxon>
        <taxon>Alvinellidae</taxon>
        <taxon>Paralvinella</taxon>
    </lineage>
</organism>
<dbReference type="Pfam" id="PF06730">
    <property type="entry name" value="FAM92"/>
    <property type="match status" value="1"/>
</dbReference>
<dbReference type="InterPro" id="IPR009602">
    <property type="entry name" value="CBAR/FAM92"/>
</dbReference>
<dbReference type="PANTHER" id="PTHR21223">
    <property type="entry name" value="CBY1-INTERACTING BAR DOMAIN-CONTAINING PROTEIN HOMOLOG"/>
    <property type="match status" value="1"/>
</dbReference>
<feature type="compositionally biased region" description="Polar residues" evidence="2">
    <location>
        <begin position="372"/>
        <end position="384"/>
    </location>
</feature>
<evidence type="ECO:0000313" key="4">
    <source>
        <dbReference type="Proteomes" id="UP001208570"/>
    </source>
</evidence>
<dbReference type="SUPFAM" id="SSF103657">
    <property type="entry name" value="BAR/IMD domain-like"/>
    <property type="match status" value="1"/>
</dbReference>
<feature type="compositionally biased region" description="Acidic residues" evidence="2">
    <location>
        <begin position="385"/>
        <end position="407"/>
    </location>
</feature>
<keyword evidence="4" id="KW-1185">Reference proteome</keyword>
<feature type="compositionally biased region" description="Low complexity" evidence="2">
    <location>
        <begin position="44"/>
        <end position="54"/>
    </location>
</feature>
<gene>
    <name evidence="3" type="ORF">LSH36_595g02012</name>
</gene>
<comment type="caution">
    <text evidence="3">The sequence shown here is derived from an EMBL/GenBank/DDBJ whole genome shotgun (WGS) entry which is preliminary data.</text>
</comment>
<feature type="coiled-coil region" evidence="1">
    <location>
        <begin position="249"/>
        <end position="276"/>
    </location>
</feature>
<dbReference type="AlphaFoldDB" id="A0AAD9J4Q5"/>
<accession>A0AAD9J4Q5</accession>
<feature type="region of interest" description="Disordered" evidence="2">
    <location>
        <begin position="1"/>
        <end position="72"/>
    </location>
</feature>
<protein>
    <submittedName>
        <fullName evidence="3">Uncharacterized protein</fullName>
    </submittedName>
</protein>
<proteinExistence type="predicted"/>
<dbReference type="EMBL" id="JAODUP010000595">
    <property type="protein sequence ID" value="KAK2146596.1"/>
    <property type="molecule type" value="Genomic_DNA"/>
</dbReference>
<evidence type="ECO:0000256" key="2">
    <source>
        <dbReference type="SAM" id="MobiDB-lite"/>
    </source>
</evidence>
<sequence>MSNTPRNDNKQPSGTPGSSTNWGGGLPKSDRSSMPSQSVSAAYGSSKSLPSLSGRSKKVKATSSSKAGSLKRAESFPAGKLPAYMDDKLLKQVRENTSKFIQQRIASVEKHFGDMCQGLGNYHRRLCKIRDTGDELSRHMYTYADKESFNSTTKESLMRFASYFSAIQDYRDVEVRRLDNKVLAPLTEYGTDCKHAKEKLKQAFAARNKELKEQKILLKLKTNTSDRSNLVSFVDRLMSHAEVDVQKASIEATRASKQLENEMEVFERQKLEDIKKIFLDFVQIEMVFHARALELYTECYQSLNSISVDDDLQEFRSSLRPPSSSQTRFGNMPGGSRTSLNTTGISNTQSTPTATPAGQRKPAREVPEGGDTMNTTTRSSMYTDTQEDDEYSEDDDDDDEESEEEETCSSKRHPIRK</sequence>
<evidence type="ECO:0000256" key="1">
    <source>
        <dbReference type="SAM" id="Coils"/>
    </source>
</evidence>
<dbReference type="GO" id="GO:0035869">
    <property type="term" value="C:ciliary transition zone"/>
    <property type="evidence" value="ECO:0007669"/>
    <property type="project" value="TreeGrafter"/>
</dbReference>
<dbReference type="InterPro" id="IPR027267">
    <property type="entry name" value="AH/BAR_dom_sf"/>
</dbReference>
<feature type="compositionally biased region" description="Polar residues" evidence="2">
    <location>
        <begin position="320"/>
        <end position="329"/>
    </location>
</feature>
<dbReference type="Proteomes" id="UP001208570">
    <property type="component" value="Unassembled WGS sequence"/>
</dbReference>
<evidence type="ECO:0000313" key="3">
    <source>
        <dbReference type="EMBL" id="KAK2146596.1"/>
    </source>
</evidence>
<reference evidence="3" key="1">
    <citation type="journal article" date="2023" name="Mol. Biol. Evol.">
        <title>Third-Generation Sequencing Reveals the Adaptive Role of the Epigenome in Three Deep-Sea Polychaetes.</title>
        <authorList>
            <person name="Perez M."/>
            <person name="Aroh O."/>
            <person name="Sun Y."/>
            <person name="Lan Y."/>
            <person name="Juniper S.K."/>
            <person name="Young C.R."/>
            <person name="Angers B."/>
            <person name="Qian P.Y."/>
        </authorList>
    </citation>
    <scope>NUCLEOTIDE SEQUENCE</scope>
    <source>
        <strain evidence="3">P08H-3</strain>
    </source>
</reference>
<dbReference type="Gene3D" id="1.20.1270.60">
    <property type="entry name" value="Arfaptin homology (AH) domain/BAR domain"/>
    <property type="match status" value="1"/>
</dbReference>